<feature type="region of interest" description="Disordered" evidence="1">
    <location>
        <begin position="154"/>
        <end position="221"/>
    </location>
</feature>
<keyword evidence="3" id="KW-1185">Reference proteome</keyword>
<feature type="compositionally biased region" description="Low complexity" evidence="1">
    <location>
        <begin position="178"/>
        <end position="192"/>
    </location>
</feature>
<feature type="compositionally biased region" description="Polar residues" evidence="1">
    <location>
        <begin position="1"/>
        <end position="11"/>
    </location>
</feature>
<evidence type="ECO:0000313" key="3">
    <source>
        <dbReference type="Proteomes" id="UP000285146"/>
    </source>
</evidence>
<evidence type="ECO:0000256" key="1">
    <source>
        <dbReference type="SAM" id="MobiDB-lite"/>
    </source>
</evidence>
<gene>
    <name evidence="2" type="ORF">VPNG_09143</name>
</gene>
<evidence type="ECO:0000313" key="2">
    <source>
        <dbReference type="EMBL" id="ROV96072.1"/>
    </source>
</evidence>
<feature type="region of interest" description="Disordered" evidence="1">
    <location>
        <begin position="1"/>
        <end position="99"/>
    </location>
</feature>
<dbReference type="AlphaFoldDB" id="A0A423VYG7"/>
<reference evidence="2 3" key="1">
    <citation type="submission" date="2015-09" db="EMBL/GenBank/DDBJ databases">
        <title>Host preference determinants of Valsa canker pathogens revealed by comparative genomics.</title>
        <authorList>
            <person name="Yin Z."/>
            <person name="Huang L."/>
        </authorList>
    </citation>
    <scope>NUCLEOTIDE SEQUENCE [LARGE SCALE GENOMIC DNA]</scope>
    <source>
        <strain evidence="2 3">SXYLt</strain>
    </source>
</reference>
<protein>
    <submittedName>
        <fullName evidence="2">Uncharacterized protein</fullName>
    </submittedName>
</protein>
<comment type="caution">
    <text evidence="2">The sequence shown here is derived from an EMBL/GenBank/DDBJ whole genome shotgun (WGS) entry which is preliminary data.</text>
</comment>
<dbReference type="STRING" id="1230097.A0A423VYG7"/>
<accession>A0A423VYG7</accession>
<sequence>MDGEKSTTPTGDRSRGVSIHLNSEAAQDSSSLPSSCQVIPAADDEEEGDDVRIQQPASYTSPLGPTGGASAGSTGIERDSMDDDYFGRQSGPDPAVAANIGRVPTWRRQFELNFSSSSPSSPSPLASPILAENAFHLAHRAAFDMRRLPPTYARSVPAGTDVFRSGTTSLADGESLHSDQTTSGTGLGTDSSARMAPAPRSVQNQRSYAKGPAVPPTDPLDIRMPQYASEQVIDASRATHLSPGHTLTSSSYPSISPLLPPPPSTMDHNFDLGQIMFPGGGAIDGGVRVVHDSHEHSHDGSGPADVQGGSNNSFDDSSTCWKRHTRVYGGGVCLACAAAGGGGFYGARVRPEDKR</sequence>
<proteinExistence type="predicted"/>
<dbReference type="EMBL" id="LKEB01000069">
    <property type="protein sequence ID" value="ROV96072.1"/>
    <property type="molecule type" value="Genomic_DNA"/>
</dbReference>
<organism evidence="2 3">
    <name type="scientific">Cytospora leucostoma</name>
    <dbReference type="NCBI Taxonomy" id="1230097"/>
    <lineage>
        <taxon>Eukaryota</taxon>
        <taxon>Fungi</taxon>
        <taxon>Dikarya</taxon>
        <taxon>Ascomycota</taxon>
        <taxon>Pezizomycotina</taxon>
        <taxon>Sordariomycetes</taxon>
        <taxon>Sordariomycetidae</taxon>
        <taxon>Diaporthales</taxon>
        <taxon>Cytosporaceae</taxon>
        <taxon>Cytospora</taxon>
    </lineage>
</organism>
<dbReference type="InParanoid" id="A0A423VYG7"/>
<feature type="compositionally biased region" description="Polar residues" evidence="1">
    <location>
        <begin position="308"/>
        <end position="317"/>
    </location>
</feature>
<feature type="region of interest" description="Disordered" evidence="1">
    <location>
        <begin position="292"/>
        <end position="317"/>
    </location>
</feature>
<feature type="compositionally biased region" description="Polar residues" evidence="1">
    <location>
        <begin position="20"/>
        <end position="37"/>
    </location>
</feature>
<dbReference type="OrthoDB" id="5243767at2759"/>
<dbReference type="Proteomes" id="UP000285146">
    <property type="component" value="Unassembled WGS sequence"/>
</dbReference>
<name>A0A423VYG7_9PEZI</name>
<feature type="compositionally biased region" description="Low complexity" evidence="1">
    <location>
        <begin position="246"/>
        <end position="257"/>
    </location>
</feature>
<feature type="region of interest" description="Disordered" evidence="1">
    <location>
        <begin position="241"/>
        <end position="262"/>
    </location>
</feature>